<evidence type="ECO:0000256" key="3">
    <source>
        <dbReference type="SAM" id="Coils"/>
    </source>
</evidence>
<reference evidence="6" key="1">
    <citation type="journal article" date="2022" name="bioRxiv">
        <title>Genomics of Preaxostyla Flagellates Illuminates Evolutionary Transitions and the Path Towards Mitochondrial Loss.</title>
        <authorList>
            <person name="Novak L.V.F."/>
            <person name="Treitli S.C."/>
            <person name="Pyrih J."/>
            <person name="Halakuc P."/>
            <person name="Pipaliya S.V."/>
            <person name="Vacek V."/>
            <person name="Brzon O."/>
            <person name="Soukal P."/>
            <person name="Eme L."/>
            <person name="Dacks J.B."/>
            <person name="Karnkowska A."/>
            <person name="Elias M."/>
            <person name="Hampl V."/>
        </authorList>
    </citation>
    <scope>NUCLEOTIDE SEQUENCE</scope>
    <source>
        <strain evidence="6">RCP-MX</strain>
    </source>
</reference>
<feature type="region of interest" description="Disordered" evidence="4">
    <location>
        <begin position="663"/>
        <end position="705"/>
    </location>
</feature>
<name>A0ABQ8UKD4_9EUKA</name>
<feature type="coiled-coil region" evidence="3">
    <location>
        <begin position="722"/>
        <end position="780"/>
    </location>
</feature>
<gene>
    <name evidence="6" type="ORF">PAPYR_4440</name>
</gene>
<evidence type="ECO:0000259" key="5">
    <source>
        <dbReference type="PROSITE" id="PS50222"/>
    </source>
</evidence>
<feature type="compositionally biased region" description="Low complexity" evidence="4">
    <location>
        <begin position="1068"/>
        <end position="1088"/>
    </location>
</feature>
<keyword evidence="7" id="KW-1185">Reference proteome</keyword>
<feature type="compositionally biased region" description="Basic and acidic residues" evidence="4">
    <location>
        <begin position="664"/>
        <end position="676"/>
    </location>
</feature>
<feature type="compositionally biased region" description="Low complexity" evidence="4">
    <location>
        <begin position="1649"/>
        <end position="1661"/>
    </location>
</feature>
<dbReference type="InterPro" id="IPR007268">
    <property type="entry name" value="Rad9/Ddc1"/>
</dbReference>
<organism evidence="6 7">
    <name type="scientific">Paratrimastix pyriformis</name>
    <dbReference type="NCBI Taxonomy" id="342808"/>
    <lineage>
        <taxon>Eukaryota</taxon>
        <taxon>Metamonada</taxon>
        <taxon>Preaxostyla</taxon>
        <taxon>Paratrimastigidae</taxon>
        <taxon>Paratrimastix</taxon>
    </lineage>
</organism>
<dbReference type="EMBL" id="JAPMOS010000018">
    <property type="protein sequence ID" value="KAJ4459684.1"/>
    <property type="molecule type" value="Genomic_DNA"/>
</dbReference>
<keyword evidence="2 3" id="KW-0175">Coiled coil</keyword>
<feature type="compositionally biased region" description="Low complexity" evidence="4">
    <location>
        <begin position="1690"/>
        <end position="1717"/>
    </location>
</feature>
<dbReference type="SUPFAM" id="SSF47473">
    <property type="entry name" value="EF-hand"/>
    <property type="match status" value="1"/>
</dbReference>
<feature type="compositionally biased region" description="Gly residues" evidence="4">
    <location>
        <begin position="1101"/>
        <end position="1133"/>
    </location>
</feature>
<sequence length="1976" mass="210385">MQAAEPTPDAAAAQPTSEHPLPQAQQVPADPEFVCSLPLKNRALFSKGIVCLSKVAEEIFVETLPNQIIFRGVNGSKSAFFCISFCQGFFESYQVRTPCKCKIVVKHLISALKTSQSAEGCWLQITGGEEARFVVIFRTKEGITKVSRIVYEEAEPLRALFSRNTPCRLACEPRIFDMSTFVNIEELRMQIEADALSLSSYLDERQSTDKRVIHTAVALRASNFQHYEVPSDGSATQVTFCLKEFKALLLFLTALGQQMTVNVNAAGRPIIFSTSVPEIIQVRWNQALIQYISRLYPSFQADFVLATLDPQKEALADLTPRAECVPEDRPEGSGGSFISPSVVPQVIQISSHSPRDPLASTLATLLHQLGEAPLPAPSNPSRDLDANAMLAVKMRDTNWSRNTFTQHTPASRLDVLNLEQSMNEMLTQCQGPKDAAKEREIYEQVLAELIRQVTVGCVARGRLLERVVSRYSILSDRIPDLATRLTDAERQLEDREARIHRLQAEAQDALDRLRAVEENHGSSASELEELRHEVDVTKHALQYATQERDEAAQRASKESSLKIFFEEDNASMLKRCNTYVASIINLRTDLESKLRMLIEHEAALADLRHSQMQLQKQLLERDMEVSRLSEAPTARTDVTVAPTPPLSRRTRSFLVLRLGAAAPPKEDKECQARPEELAPPPSAPPAAPAPTASPPPAGATTAKEQPVHPLDGTLAKERAVFAEQMQAAKSNLRAEQEALGRREESLAELEARLAQREAQLAAQERQLADERARAEALADHRVGSAPGPVAFANGASRPALLPPLAHRRFFCPPAPHGLVSALPAAALPTLPSPLPGLSIGPAAPWLAAPPCRRPALPSPRLAVAPPCRRPCRLFIRSLARGSGHQEAGQGGDTEGEAPSGDGVVPQGRRRRAALDVPPAELSGELSPHSTEAGAPQPSRPATSQGPEGQPLPSRSPPPRPSSTEPTAQGASQSGQASLARGSSGRPARTSATRDAAGATDAAQARGRSDERAQGRDQPSATTSPPPTTAALRGSASKSSVVAGGVRGSRGAQGEAAGAGAGPKGGMVGPSAAATAAGAVEGAAGEEVGPAGGWDEVVTEGAGTGSAGGPGGPEQQQGGGAGRGRLGASGGAVAAGGLRASGGSRAPSSVNVNPLDLKTVEGLAGQNPVMVGELAARGNVDEAAGLRGSASLEGKSESVPPPCPPPPPSPAALALQGDSPRVFSAVGALTTTTPGVTERSGEQPEEGHGAGQVASSLAQPARDAEQAGVAGAIEAAGPGAEGLEATDAAHRGGGAAGAGEGWQRPGDQTPAGESSRSHGEVDLLRPLDGGANAEIRGSYEDLVGGGGSIASASRVPLPGAKLGGLVDQLDAQMGGEVLAGGQIAGPPRGGPAMTNDVDVGPPERDMAGLPFRQPRGTQTYSLLDEVLDVVAATQGRLADAEARQGLVPAREAAVPIEESVLFKLQRVVVRCYERVDRLEQFVRRLPTSESPRKDWAMPAPPPTARSAASEGLGPAPVMSADAAADRVASPRPSLPVHVWGWVSQRYGLRALVEQMCWDIFNSMRSYAERNLEVMLFQRFLEEEHTLDQLSFFLYVRGLCCTRAAATETSMPPFVALDRAVEIATTVFARQTDQDISLFHGTLEAASEPIPGGATPAPGHSPAAPSPVGAPPLKSPGARGPRKSPRDLPAGSPAARLQQAQQQQQQQQQQSPQQSALAPGSNRRVPTVNFLQLCLLEYTEQRKRYLERILRLFRTADTDRDGEVNCDEFVVIVSQAVPQWTPDEIKAIFRNVTTAAQQPTVDFRLFGRMVDEYEFFRRCFTLPTDPLGGAEMTDAQMELVLSMVSKHWLKFEPAFDGLMRKLRTQMGPDAAPRFEKVRELREHLVQNLEMRSGLEALRTYRNLLQSVASLQFFYQEACGRVTVNILEAELERSERSIAEIEAAQSWVALPSSIAAGDSSATASAEVPADPTVAPDETA</sequence>
<feature type="compositionally biased region" description="Pro residues" evidence="4">
    <location>
        <begin position="677"/>
        <end position="697"/>
    </location>
</feature>
<feature type="region of interest" description="Disordered" evidence="4">
    <location>
        <begin position="1488"/>
        <end position="1511"/>
    </location>
</feature>
<dbReference type="InterPro" id="IPR046938">
    <property type="entry name" value="DNA_clamp_sf"/>
</dbReference>
<feature type="compositionally biased region" description="Gly residues" evidence="4">
    <location>
        <begin position="1290"/>
        <end position="1299"/>
    </location>
</feature>
<feature type="region of interest" description="Disordered" evidence="4">
    <location>
        <begin position="1283"/>
        <end position="1324"/>
    </location>
</feature>
<comment type="caution">
    <text evidence="6">The sequence shown here is derived from an EMBL/GenBank/DDBJ whole genome shotgun (WGS) entry which is preliminary data.</text>
</comment>
<feature type="region of interest" description="Disordered" evidence="4">
    <location>
        <begin position="919"/>
        <end position="1151"/>
    </location>
</feature>
<feature type="compositionally biased region" description="Basic and acidic residues" evidence="4">
    <location>
        <begin position="1314"/>
        <end position="1324"/>
    </location>
</feature>
<dbReference type="InterPro" id="IPR019347">
    <property type="entry name" value="Axonemal_dynein_light_chain"/>
</dbReference>
<dbReference type="PANTHER" id="PTHR15237">
    <property type="entry name" value="DNA REPAIR PROTEIN RAD9"/>
    <property type="match status" value="1"/>
</dbReference>
<feature type="compositionally biased region" description="Basic and acidic residues" evidence="4">
    <location>
        <begin position="1238"/>
        <end position="1247"/>
    </location>
</feature>
<protein>
    <submittedName>
        <fullName evidence="6">Cell cycle checkpoint control protein RAD9A</fullName>
    </submittedName>
</protein>
<dbReference type="PANTHER" id="PTHR15237:SF0">
    <property type="entry name" value="CELL CYCLE CHECKPOINT CONTROL PROTEIN"/>
    <property type="match status" value="1"/>
</dbReference>
<evidence type="ECO:0000256" key="2">
    <source>
        <dbReference type="ARBA" id="ARBA00023054"/>
    </source>
</evidence>
<feature type="compositionally biased region" description="Low complexity" evidence="4">
    <location>
        <begin position="1"/>
        <end position="16"/>
    </location>
</feature>
<dbReference type="Pfam" id="PF04139">
    <property type="entry name" value="Rad9"/>
    <property type="match status" value="1"/>
</dbReference>
<feature type="compositionally biased region" description="Pro residues" evidence="4">
    <location>
        <begin position="1662"/>
        <end position="1672"/>
    </location>
</feature>
<feature type="region of interest" description="Disordered" evidence="4">
    <location>
        <begin position="1645"/>
        <end position="1720"/>
    </location>
</feature>
<feature type="compositionally biased region" description="Low complexity" evidence="4">
    <location>
        <begin position="987"/>
        <end position="1005"/>
    </location>
</feature>
<dbReference type="PROSITE" id="PS50222">
    <property type="entry name" value="EF_HAND_2"/>
    <property type="match status" value="1"/>
</dbReference>
<evidence type="ECO:0000313" key="7">
    <source>
        <dbReference type="Proteomes" id="UP001141327"/>
    </source>
</evidence>
<evidence type="ECO:0000256" key="1">
    <source>
        <dbReference type="ARBA" id="ARBA00022837"/>
    </source>
</evidence>
<dbReference type="Pfam" id="PF10211">
    <property type="entry name" value="Ax_dynein_light"/>
    <property type="match status" value="1"/>
</dbReference>
<feature type="compositionally biased region" description="Low complexity" evidence="4">
    <location>
        <begin position="1134"/>
        <end position="1148"/>
    </location>
</feature>
<keyword evidence="1" id="KW-0106">Calcium</keyword>
<dbReference type="SUPFAM" id="SSF55979">
    <property type="entry name" value="DNA clamp"/>
    <property type="match status" value="1"/>
</dbReference>
<evidence type="ECO:0000256" key="4">
    <source>
        <dbReference type="SAM" id="MobiDB-lite"/>
    </source>
</evidence>
<feature type="region of interest" description="Disordered" evidence="4">
    <location>
        <begin position="1231"/>
        <end position="1267"/>
    </location>
</feature>
<feature type="compositionally biased region" description="Pro residues" evidence="4">
    <location>
        <begin position="1198"/>
        <end position="1209"/>
    </location>
</feature>
<dbReference type="InterPro" id="IPR002048">
    <property type="entry name" value="EF_hand_dom"/>
</dbReference>
<proteinExistence type="predicted"/>
<feature type="compositionally biased region" description="Low complexity" evidence="4">
    <location>
        <begin position="1018"/>
        <end position="1055"/>
    </location>
</feature>
<accession>A0ABQ8UKD4</accession>
<dbReference type="InterPro" id="IPR018247">
    <property type="entry name" value="EF_Hand_1_Ca_BS"/>
</dbReference>
<feature type="region of interest" description="Disordered" evidence="4">
    <location>
        <begin position="1"/>
        <end position="24"/>
    </location>
</feature>
<feature type="compositionally biased region" description="Polar residues" evidence="4">
    <location>
        <begin position="963"/>
        <end position="976"/>
    </location>
</feature>
<feature type="compositionally biased region" description="Gly residues" evidence="4">
    <location>
        <begin position="1056"/>
        <end position="1067"/>
    </location>
</feature>
<feature type="region of interest" description="Disordered" evidence="4">
    <location>
        <begin position="1956"/>
        <end position="1976"/>
    </location>
</feature>
<feature type="domain" description="EF-hand" evidence="5">
    <location>
        <begin position="1742"/>
        <end position="1777"/>
    </location>
</feature>
<dbReference type="Proteomes" id="UP001141327">
    <property type="component" value="Unassembled WGS sequence"/>
</dbReference>
<dbReference type="Gene3D" id="1.10.238.10">
    <property type="entry name" value="EF-hand"/>
    <property type="match status" value="1"/>
</dbReference>
<evidence type="ECO:0000313" key="6">
    <source>
        <dbReference type="EMBL" id="KAJ4459684.1"/>
    </source>
</evidence>
<feature type="region of interest" description="Disordered" evidence="4">
    <location>
        <begin position="881"/>
        <end position="907"/>
    </location>
</feature>
<feature type="region of interest" description="Disordered" evidence="4">
    <location>
        <begin position="1187"/>
        <end position="1214"/>
    </location>
</feature>
<feature type="coiled-coil region" evidence="3">
    <location>
        <begin position="478"/>
        <end position="547"/>
    </location>
</feature>
<dbReference type="InterPro" id="IPR011992">
    <property type="entry name" value="EF-hand-dom_pair"/>
</dbReference>
<dbReference type="PROSITE" id="PS00018">
    <property type="entry name" value="EF_HAND_1"/>
    <property type="match status" value="1"/>
</dbReference>
<dbReference type="Gene3D" id="3.70.10.10">
    <property type="match status" value="1"/>
</dbReference>